<comment type="caution">
    <text evidence="1">The sequence shown here is derived from an EMBL/GenBank/DDBJ whole genome shotgun (WGS) entry which is preliminary data.</text>
</comment>
<gene>
    <name evidence="1" type="ORF">BaRGS_00033907</name>
</gene>
<evidence type="ECO:0000313" key="1">
    <source>
        <dbReference type="EMBL" id="KAK7474835.1"/>
    </source>
</evidence>
<dbReference type="EMBL" id="JACVVK020000423">
    <property type="protein sequence ID" value="KAK7474835.1"/>
    <property type="molecule type" value="Genomic_DNA"/>
</dbReference>
<dbReference type="Proteomes" id="UP001519460">
    <property type="component" value="Unassembled WGS sequence"/>
</dbReference>
<keyword evidence="2" id="KW-1185">Reference proteome</keyword>
<proteinExistence type="predicted"/>
<organism evidence="1 2">
    <name type="scientific">Batillaria attramentaria</name>
    <dbReference type="NCBI Taxonomy" id="370345"/>
    <lineage>
        <taxon>Eukaryota</taxon>
        <taxon>Metazoa</taxon>
        <taxon>Spiralia</taxon>
        <taxon>Lophotrochozoa</taxon>
        <taxon>Mollusca</taxon>
        <taxon>Gastropoda</taxon>
        <taxon>Caenogastropoda</taxon>
        <taxon>Sorbeoconcha</taxon>
        <taxon>Cerithioidea</taxon>
        <taxon>Batillariidae</taxon>
        <taxon>Batillaria</taxon>
    </lineage>
</organism>
<evidence type="ECO:0000313" key="2">
    <source>
        <dbReference type="Proteomes" id="UP001519460"/>
    </source>
</evidence>
<name>A0ABD0JJL0_9CAEN</name>
<accession>A0ABD0JJL0</accession>
<protein>
    <submittedName>
        <fullName evidence="1">Uncharacterized protein</fullName>
    </submittedName>
</protein>
<dbReference type="AlphaFoldDB" id="A0ABD0JJL0"/>
<reference evidence="1 2" key="1">
    <citation type="journal article" date="2023" name="Sci. Data">
        <title>Genome assembly of the Korean intertidal mud-creeper Batillaria attramentaria.</title>
        <authorList>
            <person name="Patra A.K."/>
            <person name="Ho P.T."/>
            <person name="Jun S."/>
            <person name="Lee S.J."/>
            <person name="Kim Y."/>
            <person name="Won Y.J."/>
        </authorList>
    </citation>
    <scope>NUCLEOTIDE SEQUENCE [LARGE SCALE GENOMIC DNA]</scope>
    <source>
        <strain evidence="1">Wonlab-2016</strain>
    </source>
</reference>
<sequence>MAKVDSDSHLAAIHLALAFSDNDKPSTIISDEKAYAVFTCLLCEPPFRSRALLIDYFSLLVSVIDGKAAALTTPSFPPAFLPPPHTHSTGSSKHFHQFTSASFEFIMHTIPFTFRAISASIAEEMAVKLSASFVSSRTERSPRLTLAEGREVEGWKGLTGDK</sequence>